<comment type="caution">
    <text evidence="1">The sequence shown here is derived from an EMBL/GenBank/DDBJ whole genome shotgun (WGS) entry which is preliminary data.</text>
</comment>
<evidence type="ECO:0000313" key="2">
    <source>
        <dbReference type="Proteomes" id="UP000274822"/>
    </source>
</evidence>
<protein>
    <submittedName>
        <fullName evidence="1">Uncharacterized protein</fullName>
    </submittedName>
</protein>
<reference evidence="1 2" key="1">
    <citation type="journal article" date="2018" name="New Phytol.">
        <title>Phylogenomics of Endogonaceae and evolution of mycorrhizas within Mucoromycota.</title>
        <authorList>
            <person name="Chang Y."/>
            <person name="Desiro A."/>
            <person name="Na H."/>
            <person name="Sandor L."/>
            <person name="Lipzen A."/>
            <person name="Clum A."/>
            <person name="Barry K."/>
            <person name="Grigoriev I.V."/>
            <person name="Martin F.M."/>
            <person name="Stajich J.E."/>
            <person name="Smith M.E."/>
            <person name="Bonito G."/>
            <person name="Spatafora J.W."/>
        </authorList>
    </citation>
    <scope>NUCLEOTIDE SEQUENCE [LARGE SCALE GENOMIC DNA]</scope>
    <source>
        <strain evidence="1 2">AD002</strain>
    </source>
</reference>
<name>A0A433QKF6_9FUNG</name>
<proteinExistence type="predicted"/>
<dbReference type="EMBL" id="RBNJ01004089">
    <property type="protein sequence ID" value="RUS30263.1"/>
    <property type="molecule type" value="Genomic_DNA"/>
</dbReference>
<dbReference type="AlphaFoldDB" id="A0A433QKF6"/>
<sequence length="85" mass="9917">MERNPFRFLGWHFVYLFKRARVGADCDVDIGLRRHWVTFLFGLFGLLLHLNNGPPARVVPLVDVVLDEQIALVEPNRNMWPECLV</sequence>
<evidence type="ECO:0000313" key="1">
    <source>
        <dbReference type="EMBL" id="RUS30263.1"/>
    </source>
</evidence>
<keyword evidence="2" id="KW-1185">Reference proteome</keyword>
<gene>
    <name evidence="1" type="ORF">BC938DRAFT_479640</name>
</gene>
<organism evidence="1 2">
    <name type="scientific">Jimgerdemannia flammicorona</name>
    <dbReference type="NCBI Taxonomy" id="994334"/>
    <lineage>
        <taxon>Eukaryota</taxon>
        <taxon>Fungi</taxon>
        <taxon>Fungi incertae sedis</taxon>
        <taxon>Mucoromycota</taxon>
        <taxon>Mucoromycotina</taxon>
        <taxon>Endogonomycetes</taxon>
        <taxon>Endogonales</taxon>
        <taxon>Endogonaceae</taxon>
        <taxon>Jimgerdemannia</taxon>
    </lineage>
</organism>
<dbReference type="Proteomes" id="UP000274822">
    <property type="component" value="Unassembled WGS sequence"/>
</dbReference>
<accession>A0A433QKF6</accession>